<dbReference type="InterPro" id="IPR000835">
    <property type="entry name" value="HTH_MarR-typ"/>
</dbReference>
<dbReference type="Gene3D" id="1.10.10.10">
    <property type="entry name" value="Winged helix-like DNA-binding domain superfamily/Winged helix DNA-binding domain"/>
    <property type="match status" value="1"/>
</dbReference>
<dbReference type="Proteomes" id="UP001595764">
    <property type="component" value="Unassembled WGS sequence"/>
</dbReference>
<dbReference type="PANTHER" id="PTHR33164">
    <property type="entry name" value="TRANSCRIPTIONAL REGULATOR, MARR FAMILY"/>
    <property type="match status" value="1"/>
</dbReference>
<dbReference type="PANTHER" id="PTHR33164:SF43">
    <property type="entry name" value="HTH-TYPE TRANSCRIPTIONAL REPRESSOR YETL"/>
    <property type="match status" value="1"/>
</dbReference>
<keyword evidence="3" id="KW-1185">Reference proteome</keyword>
<name>A0ABV7QAJ2_9PSEU</name>
<dbReference type="InterPro" id="IPR036390">
    <property type="entry name" value="WH_DNA-bd_sf"/>
</dbReference>
<organism evidence="2 3">
    <name type="scientific">Amycolatopsis halotolerans</name>
    <dbReference type="NCBI Taxonomy" id="330083"/>
    <lineage>
        <taxon>Bacteria</taxon>
        <taxon>Bacillati</taxon>
        <taxon>Actinomycetota</taxon>
        <taxon>Actinomycetes</taxon>
        <taxon>Pseudonocardiales</taxon>
        <taxon>Pseudonocardiaceae</taxon>
        <taxon>Amycolatopsis</taxon>
    </lineage>
</organism>
<dbReference type="SMART" id="SM00347">
    <property type="entry name" value="HTH_MARR"/>
    <property type="match status" value="1"/>
</dbReference>
<comment type="caution">
    <text evidence="2">The sequence shown here is derived from an EMBL/GenBank/DDBJ whole genome shotgun (WGS) entry which is preliminary data.</text>
</comment>
<evidence type="ECO:0000259" key="1">
    <source>
        <dbReference type="PROSITE" id="PS50995"/>
    </source>
</evidence>
<reference evidence="3" key="1">
    <citation type="journal article" date="2019" name="Int. J. Syst. Evol. Microbiol.">
        <title>The Global Catalogue of Microorganisms (GCM) 10K type strain sequencing project: providing services to taxonomists for standard genome sequencing and annotation.</title>
        <authorList>
            <consortium name="The Broad Institute Genomics Platform"/>
            <consortium name="The Broad Institute Genome Sequencing Center for Infectious Disease"/>
            <person name="Wu L."/>
            <person name="Ma J."/>
        </authorList>
    </citation>
    <scope>NUCLEOTIDE SEQUENCE [LARGE SCALE GENOMIC DNA]</scope>
    <source>
        <strain evidence="3">CGMCC 4.7682</strain>
    </source>
</reference>
<gene>
    <name evidence="2" type="ORF">ACFORO_04115</name>
</gene>
<protein>
    <submittedName>
        <fullName evidence="2">MarR family winged helix-turn-helix transcriptional regulator</fullName>
    </submittedName>
</protein>
<dbReference type="InterPro" id="IPR039422">
    <property type="entry name" value="MarR/SlyA-like"/>
</dbReference>
<dbReference type="SUPFAM" id="SSF46785">
    <property type="entry name" value="Winged helix' DNA-binding domain"/>
    <property type="match status" value="1"/>
</dbReference>
<dbReference type="RefSeq" id="WP_377869553.1">
    <property type="nucleotide sequence ID" value="NZ_JBHMAY010000012.1"/>
</dbReference>
<accession>A0ABV7QAJ2</accession>
<dbReference type="PROSITE" id="PS50995">
    <property type="entry name" value="HTH_MARR_2"/>
    <property type="match status" value="1"/>
</dbReference>
<dbReference type="Pfam" id="PF01047">
    <property type="entry name" value="MarR"/>
    <property type="match status" value="1"/>
</dbReference>
<feature type="domain" description="HTH marR-type" evidence="1">
    <location>
        <begin position="1"/>
        <end position="144"/>
    </location>
</feature>
<dbReference type="EMBL" id="JBHRWI010000004">
    <property type="protein sequence ID" value="MFC3509338.1"/>
    <property type="molecule type" value="Genomic_DNA"/>
</dbReference>
<sequence>MAANSSFPETSAFRLMVLGTDLANDFAEHLRETGLAPKHLGTLAMVEQGFARTQDDIARLMRVSPSLVVRLADQLEQRNLIERRRDPENRRKHILTVTGEGKSLLAEMGSLAAAVDHELAERLGQRLSGRLDEALAQLMGKLVADRQRPGTARQTGAG</sequence>
<evidence type="ECO:0000313" key="3">
    <source>
        <dbReference type="Proteomes" id="UP001595764"/>
    </source>
</evidence>
<evidence type="ECO:0000313" key="2">
    <source>
        <dbReference type="EMBL" id="MFC3509338.1"/>
    </source>
</evidence>
<dbReference type="InterPro" id="IPR036388">
    <property type="entry name" value="WH-like_DNA-bd_sf"/>
</dbReference>
<proteinExistence type="predicted"/>